<dbReference type="Proteomes" id="UP000271554">
    <property type="component" value="Chromosome"/>
</dbReference>
<reference evidence="1 2" key="1">
    <citation type="submission" date="2018-10" db="EMBL/GenBank/DDBJ databases">
        <title>Relationship between Morphology and Antimicrobial Activity in Streptomyces.</title>
        <authorList>
            <person name="Kang H.J."/>
            <person name="Kim S.B."/>
        </authorList>
    </citation>
    <scope>NUCLEOTIDE SEQUENCE [LARGE SCALE GENOMIC DNA]</scope>
    <source>
        <strain evidence="1 2">BH38</strain>
    </source>
</reference>
<protein>
    <submittedName>
        <fullName evidence="1">Uncharacterized protein</fullName>
    </submittedName>
</protein>
<dbReference type="KEGG" id="shun:DWB77_06874"/>
<gene>
    <name evidence="1" type="ORF">DWB77_06874</name>
</gene>
<dbReference type="EMBL" id="CP032698">
    <property type="protein sequence ID" value="AYG84660.1"/>
    <property type="molecule type" value="Genomic_DNA"/>
</dbReference>
<keyword evidence="2" id="KW-1185">Reference proteome</keyword>
<dbReference type="AlphaFoldDB" id="A0A387HRU7"/>
<dbReference type="RefSeq" id="WP_342778017.1">
    <property type="nucleotide sequence ID" value="NZ_CP032698.1"/>
</dbReference>
<evidence type="ECO:0000313" key="1">
    <source>
        <dbReference type="EMBL" id="AYG84660.1"/>
    </source>
</evidence>
<proteinExistence type="predicted"/>
<accession>A0A387HRU7</accession>
<sequence>MIEPSPLPGDPTELHLRFVYADMLSDTPHADTLEEWRVEVLHRRRTHDDSRCPIAPSACEADHCPAYTLSDSPAGSMTFFRVHLDRGRNAHAALADESEDLNEIAQDLLAPATGYFTDEVSVLLECSGSARRWTRLRFPIRPRSPGCSRRSLSSAGLTWRRSSDACTAEVIHLRLDQCHLPKAEWGLPNLSGGVVTAGQDWTDDGAMHEVHSLKRRAATATRPCDLRRAGISFWLYSGVDPAECARRAGQSIEVLFRFYAKFLDGVSGSRPIA</sequence>
<name>A0A387HRU7_9ACTN</name>
<evidence type="ECO:0000313" key="2">
    <source>
        <dbReference type="Proteomes" id="UP000271554"/>
    </source>
</evidence>
<organism evidence="1 2">
    <name type="scientific">Streptomyces hundungensis</name>
    <dbReference type="NCBI Taxonomy" id="1077946"/>
    <lineage>
        <taxon>Bacteria</taxon>
        <taxon>Bacillati</taxon>
        <taxon>Actinomycetota</taxon>
        <taxon>Actinomycetes</taxon>
        <taxon>Kitasatosporales</taxon>
        <taxon>Streptomycetaceae</taxon>
        <taxon>Streptomyces</taxon>
    </lineage>
</organism>